<feature type="domain" description="R3H" evidence="2">
    <location>
        <begin position="46"/>
        <end position="116"/>
    </location>
</feature>
<feature type="region of interest" description="Disordered" evidence="1">
    <location>
        <begin position="122"/>
        <end position="230"/>
    </location>
</feature>
<dbReference type="SUPFAM" id="SSF82708">
    <property type="entry name" value="R3H domain"/>
    <property type="match status" value="1"/>
</dbReference>
<feature type="compositionally biased region" description="Polar residues" evidence="1">
    <location>
        <begin position="336"/>
        <end position="346"/>
    </location>
</feature>
<keyword evidence="4" id="KW-1185">Reference proteome</keyword>
<dbReference type="PANTHER" id="PTHR21678:SF0">
    <property type="entry name" value="C3H1-TYPE DOMAIN-CONTAINING PROTEIN"/>
    <property type="match status" value="1"/>
</dbReference>
<reference evidence="3" key="1">
    <citation type="submission" date="2021-01" db="UniProtKB">
        <authorList>
            <consortium name="EnsemblMetazoa"/>
        </authorList>
    </citation>
    <scope>IDENTIFICATION</scope>
</reference>
<feature type="region of interest" description="Disordered" evidence="1">
    <location>
        <begin position="336"/>
        <end position="367"/>
    </location>
</feature>
<dbReference type="Gene3D" id="3.30.1370.50">
    <property type="entry name" value="R3H-like domain"/>
    <property type="match status" value="1"/>
</dbReference>
<dbReference type="InterPro" id="IPR039884">
    <property type="entry name" value="R3HC1/R3HCL"/>
</dbReference>
<feature type="compositionally biased region" description="Basic residues" evidence="1">
    <location>
        <begin position="122"/>
        <end position="136"/>
    </location>
</feature>
<dbReference type="Proteomes" id="UP000594262">
    <property type="component" value="Unplaced"/>
</dbReference>
<name>A0A7M5U7F0_9CNID</name>
<dbReference type="InterPro" id="IPR036867">
    <property type="entry name" value="R3H_dom_sf"/>
</dbReference>
<feature type="compositionally biased region" description="Basic and acidic residues" evidence="1">
    <location>
        <begin position="480"/>
        <end position="492"/>
    </location>
</feature>
<accession>A0A7M5U7F0</accession>
<dbReference type="PANTHER" id="PTHR21678">
    <property type="entry name" value="GROWTH INHIBITION AND DIFFERENTIATION RELATED PROTEIN 88"/>
    <property type="match status" value="1"/>
</dbReference>
<dbReference type="InterPro" id="IPR001374">
    <property type="entry name" value="R3H_dom"/>
</dbReference>
<feature type="compositionally biased region" description="Basic and acidic residues" evidence="1">
    <location>
        <begin position="193"/>
        <end position="204"/>
    </location>
</feature>
<evidence type="ECO:0000313" key="4">
    <source>
        <dbReference type="Proteomes" id="UP000594262"/>
    </source>
</evidence>
<evidence type="ECO:0000256" key="1">
    <source>
        <dbReference type="SAM" id="MobiDB-lite"/>
    </source>
</evidence>
<proteinExistence type="predicted"/>
<dbReference type="EnsemblMetazoa" id="CLYHEMT007134.1">
    <property type="protein sequence ID" value="CLYHEMP007134.1"/>
    <property type="gene ID" value="CLYHEMG007134"/>
</dbReference>
<protein>
    <recommendedName>
        <fullName evidence="2">R3H domain-containing protein</fullName>
    </recommendedName>
</protein>
<dbReference type="GO" id="GO:0003676">
    <property type="term" value="F:nucleic acid binding"/>
    <property type="evidence" value="ECO:0007669"/>
    <property type="project" value="UniProtKB-UniRule"/>
</dbReference>
<evidence type="ECO:0000313" key="3">
    <source>
        <dbReference type="EnsemblMetazoa" id="CLYHEMP007134.1"/>
    </source>
</evidence>
<feature type="compositionally biased region" description="Basic residues" evidence="1">
    <location>
        <begin position="441"/>
        <end position="454"/>
    </location>
</feature>
<feature type="compositionally biased region" description="Basic and acidic residues" evidence="1">
    <location>
        <begin position="455"/>
        <end position="472"/>
    </location>
</feature>
<evidence type="ECO:0000259" key="2">
    <source>
        <dbReference type="PROSITE" id="PS51061"/>
    </source>
</evidence>
<dbReference type="OrthoDB" id="5418203at2759"/>
<feature type="compositionally biased region" description="Basic and acidic residues" evidence="1">
    <location>
        <begin position="400"/>
        <end position="422"/>
    </location>
</feature>
<feature type="compositionally biased region" description="Basic and acidic residues" evidence="1">
    <location>
        <begin position="214"/>
        <end position="230"/>
    </location>
</feature>
<feature type="compositionally biased region" description="Acidic residues" evidence="1">
    <location>
        <begin position="496"/>
        <end position="509"/>
    </location>
</feature>
<feature type="compositionally biased region" description="Basic and acidic residues" evidence="1">
    <location>
        <begin position="171"/>
        <end position="186"/>
    </location>
</feature>
<sequence length="708" mass="81110">INYYCFFFSKISKKEITKQWLVIFKKLFSSFHPLMCDFGALTLQEEQFCKTIIGVGEQFLFRIKTFSTPNSTVILFLPTNPRGRFLIHKCIETIPELTSVSIGKSFQRRVVIFTITNRKLSKNSIKRRRGHTKSIHSPHFQRTMSSPRNVKKKPDQAIYVPRHRRNGSPIAEDKNKHNKPTDDSNQKKKVRKQKDLKNDKKFESSEQELLSSSNKEHNLNEKEPLKRKISNENTINTEHVKNTKLILDCAKCLAERLSQSIISDTYQNLRENAQHKKPKRKIPKVEVIVRQERVLPGIANNIVNLAIENAMQMITAIKIYDRKKEFNIDSAASLKSTQTEVASQNLPEVKPDTDNKPTTEVEQAPCNDKVEDLDDKVTKEIKSTQKPVMETKKEAEIEILESKKETHGSEITTIDKELDAKPSKKKKTSNMVKKDESVRPSKSKSKKGKKLKKQNNHEKENKDTDKSKKVVEIEPVVNGIDEKSLPGKKEIVNDQGAEEQEGDDTLDDWDANWTEDGECLSEDMKKELSMLTGIDKPNIENAEGIDYLNFTPTKNIELDQGEFGHIVEIFDFSPYLKNQDIFNAMNSAGIKDYNLTWVDDTHALAVFGSQSAAHSAIKQYVPVLQMRQVVNGSRASKSKARDLKEVLLPFKKRPESTGMVARNLVAGALGIRTNVSKEQRQKEKEILKEAREKRRKKKQDQKDVWENP</sequence>
<feature type="region of interest" description="Disordered" evidence="1">
    <location>
        <begin position="400"/>
        <end position="509"/>
    </location>
</feature>
<feature type="compositionally biased region" description="Basic and acidic residues" evidence="1">
    <location>
        <begin position="349"/>
        <end position="359"/>
    </location>
</feature>
<organism evidence="3 4">
    <name type="scientific">Clytia hemisphaerica</name>
    <dbReference type="NCBI Taxonomy" id="252671"/>
    <lineage>
        <taxon>Eukaryota</taxon>
        <taxon>Metazoa</taxon>
        <taxon>Cnidaria</taxon>
        <taxon>Hydrozoa</taxon>
        <taxon>Hydroidolina</taxon>
        <taxon>Leptothecata</taxon>
        <taxon>Obeliida</taxon>
        <taxon>Clytiidae</taxon>
        <taxon>Clytia</taxon>
    </lineage>
</organism>
<dbReference type="AlphaFoldDB" id="A0A7M5U7F0"/>
<dbReference type="PROSITE" id="PS51061">
    <property type="entry name" value="R3H"/>
    <property type="match status" value="1"/>
</dbReference>